<feature type="transmembrane region" description="Helical" evidence="6">
    <location>
        <begin position="12"/>
        <end position="33"/>
    </location>
</feature>
<dbReference type="PANTHER" id="PTHR12778:SF10">
    <property type="entry name" value="MAJOR FACILITATOR SUPERFAMILY DOMAIN-CONTAINING PROTEIN 3"/>
    <property type="match status" value="1"/>
</dbReference>
<organism evidence="7 8">
    <name type="scientific">Billgrantia aerodenitrificans</name>
    <dbReference type="NCBI Taxonomy" id="2733483"/>
    <lineage>
        <taxon>Bacteria</taxon>
        <taxon>Pseudomonadati</taxon>
        <taxon>Pseudomonadota</taxon>
        <taxon>Gammaproteobacteria</taxon>
        <taxon>Oceanospirillales</taxon>
        <taxon>Halomonadaceae</taxon>
        <taxon>Billgrantia</taxon>
    </lineage>
</organism>
<evidence type="ECO:0000256" key="3">
    <source>
        <dbReference type="ARBA" id="ARBA00022692"/>
    </source>
</evidence>
<feature type="transmembrane region" description="Helical" evidence="6">
    <location>
        <begin position="45"/>
        <end position="63"/>
    </location>
</feature>
<feature type="transmembrane region" description="Helical" evidence="6">
    <location>
        <begin position="165"/>
        <end position="186"/>
    </location>
</feature>
<dbReference type="Proteomes" id="UP001320272">
    <property type="component" value="Unassembled WGS sequence"/>
</dbReference>
<name>A0ABS9AY06_9GAMM</name>
<evidence type="ECO:0000256" key="2">
    <source>
        <dbReference type="ARBA" id="ARBA00022448"/>
    </source>
</evidence>
<proteinExistence type="predicted"/>
<feature type="transmembrane region" description="Helical" evidence="6">
    <location>
        <begin position="256"/>
        <end position="275"/>
    </location>
</feature>
<feature type="transmembrane region" description="Helical" evidence="6">
    <location>
        <begin position="350"/>
        <end position="371"/>
    </location>
</feature>
<reference evidence="7 8" key="1">
    <citation type="journal article" date="2021" name="Front. Microbiol.">
        <title>Aerobic Denitrification and Heterotrophic Sulfur Oxidation in the Genus Halomonas Revealed by Six Novel Species Characterizations and Genome-Based Analysis.</title>
        <authorList>
            <person name="Wang L."/>
            <person name="Shao Z."/>
        </authorList>
    </citation>
    <scope>NUCLEOTIDE SEQUENCE [LARGE SCALE GENOMIC DNA]</scope>
    <source>
        <strain evidence="7 8">MCCC 1A11058</strain>
    </source>
</reference>
<dbReference type="PANTHER" id="PTHR12778">
    <property type="entry name" value="SOLUTE CARRIER FAMILY 33 ACETYL-COA TRANSPORTER -RELATED"/>
    <property type="match status" value="1"/>
</dbReference>
<evidence type="ECO:0000256" key="1">
    <source>
        <dbReference type="ARBA" id="ARBA00004141"/>
    </source>
</evidence>
<evidence type="ECO:0000313" key="8">
    <source>
        <dbReference type="Proteomes" id="UP001320272"/>
    </source>
</evidence>
<dbReference type="RefSeq" id="WP_234255504.1">
    <property type="nucleotide sequence ID" value="NZ_JABFTV010000013.1"/>
</dbReference>
<feature type="transmembrane region" description="Helical" evidence="6">
    <location>
        <begin position="105"/>
        <end position="126"/>
    </location>
</feature>
<keyword evidence="3 6" id="KW-0812">Transmembrane</keyword>
<sequence length="416" mass="42783">MRSLTVRQLAFGWLHFALALPSIYLLLGMPLVLREQGWSGTQIGLLQLAGLPAVLKLLMAFPVERCRPAGGGYRAWAGLLGVLLCLALLGLAYDLPLTQPLRFVAWVLLISLLATWADVPVNALAIRCLPAGERLRAGSIRSAALFLAAVVGGGLLLVLHQRAGGTAPFVLMALLLAVGGIILCVLETPGQGEGGPTGGASTHDLPLGSTGIGGFFLQPSAAIWVALLMLLFPFVGAGWVYLKPLLLDLGMPAEQVAWWVGVGGGTAGALASLAGQRLAQGLGIGRALPLYAGLGALALACLGLVSHMAAGQTLWLVGAGLLACAMGALSGLVFGLMMHFARPGYRALDYGLQASLFTLSRLAMPILAGVLLDGLGYAGMFMVLALGMVAVGALTLPTAGRLESALSRVLPPKPAA</sequence>
<feature type="transmembrane region" description="Helical" evidence="6">
    <location>
        <begin position="287"/>
        <end position="309"/>
    </location>
</feature>
<feature type="transmembrane region" description="Helical" evidence="6">
    <location>
        <begin position="221"/>
        <end position="241"/>
    </location>
</feature>
<protein>
    <submittedName>
        <fullName evidence="7">MFS transporter</fullName>
    </submittedName>
</protein>
<dbReference type="InterPro" id="IPR036259">
    <property type="entry name" value="MFS_trans_sf"/>
</dbReference>
<feature type="transmembrane region" description="Helical" evidence="6">
    <location>
        <begin position="75"/>
        <end position="93"/>
    </location>
</feature>
<comment type="subcellular location">
    <subcellularLocation>
        <location evidence="1">Membrane</location>
        <topology evidence="1">Multi-pass membrane protein</topology>
    </subcellularLocation>
</comment>
<dbReference type="InterPro" id="IPR004752">
    <property type="entry name" value="AmpG_permease/AT-1"/>
</dbReference>
<dbReference type="InterPro" id="IPR011701">
    <property type="entry name" value="MFS"/>
</dbReference>
<evidence type="ECO:0000256" key="6">
    <source>
        <dbReference type="SAM" id="Phobius"/>
    </source>
</evidence>
<dbReference type="SUPFAM" id="SSF103473">
    <property type="entry name" value="MFS general substrate transporter"/>
    <property type="match status" value="1"/>
</dbReference>
<keyword evidence="8" id="KW-1185">Reference proteome</keyword>
<feature type="transmembrane region" description="Helical" evidence="6">
    <location>
        <begin position="315"/>
        <end position="338"/>
    </location>
</feature>
<keyword evidence="4 6" id="KW-1133">Transmembrane helix</keyword>
<comment type="caution">
    <text evidence="7">The sequence shown here is derived from an EMBL/GenBank/DDBJ whole genome shotgun (WGS) entry which is preliminary data.</text>
</comment>
<keyword evidence="5 6" id="KW-0472">Membrane</keyword>
<feature type="transmembrane region" description="Helical" evidence="6">
    <location>
        <begin position="377"/>
        <end position="396"/>
    </location>
</feature>
<evidence type="ECO:0000256" key="5">
    <source>
        <dbReference type="ARBA" id="ARBA00023136"/>
    </source>
</evidence>
<feature type="transmembrane region" description="Helical" evidence="6">
    <location>
        <begin position="138"/>
        <end position="159"/>
    </location>
</feature>
<accession>A0ABS9AY06</accession>
<evidence type="ECO:0000313" key="7">
    <source>
        <dbReference type="EMBL" id="MCE8026641.1"/>
    </source>
</evidence>
<dbReference type="EMBL" id="JABFTV010000013">
    <property type="protein sequence ID" value="MCE8026641.1"/>
    <property type="molecule type" value="Genomic_DNA"/>
</dbReference>
<dbReference type="Gene3D" id="1.20.1250.20">
    <property type="entry name" value="MFS general substrate transporter like domains"/>
    <property type="match status" value="2"/>
</dbReference>
<gene>
    <name evidence="7" type="ORF">HOP59_21145</name>
</gene>
<dbReference type="Pfam" id="PF07690">
    <property type="entry name" value="MFS_1"/>
    <property type="match status" value="1"/>
</dbReference>
<evidence type="ECO:0000256" key="4">
    <source>
        <dbReference type="ARBA" id="ARBA00022989"/>
    </source>
</evidence>
<keyword evidence="2" id="KW-0813">Transport</keyword>